<dbReference type="EMBL" id="LS974625">
    <property type="protein sequence ID" value="CAG7864190.1"/>
    <property type="molecule type" value="Genomic_DNA"/>
</dbReference>
<gene>
    <name evidence="1" type="ORF">BRAPAZ1V2_A09P46570.2</name>
</gene>
<dbReference type="Proteomes" id="UP000694005">
    <property type="component" value="Chromosome A09"/>
</dbReference>
<organism evidence="1 2">
    <name type="scientific">Brassica campestris</name>
    <name type="common">Field mustard</name>
    <dbReference type="NCBI Taxonomy" id="3711"/>
    <lineage>
        <taxon>Eukaryota</taxon>
        <taxon>Viridiplantae</taxon>
        <taxon>Streptophyta</taxon>
        <taxon>Embryophyta</taxon>
        <taxon>Tracheophyta</taxon>
        <taxon>Spermatophyta</taxon>
        <taxon>Magnoliopsida</taxon>
        <taxon>eudicotyledons</taxon>
        <taxon>Gunneridae</taxon>
        <taxon>Pentapetalae</taxon>
        <taxon>rosids</taxon>
        <taxon>malvids</taxon>
        <taxon>Brassicales</taxon>
        <taxon>Brassicaceae</taxon>
        <taxon>Brassiceae</taxon>
        <taxon>Brassica</taxon>
    </lineage>
</organism>
<accession>A0A8D9CSR7</accession>
<sequence>MYPLNLQRNPVSNVELSLVIFNSHGSFVVAWYKGVAGQEMLIFSCIGQTSIQFAGGGFSEAATAEGLPEALMYKVKWVYGALSY</sequence>
<reference evidence="1 2" key="1">
    <citation type="submission" date="2021-07" db="EMBL/GenBank/DDBJ databases">
        <authorList>
            <consortium name="Genoscope - CEA"/>
            <person name="William W."/>
        </authorList>
    </citation>
    <scope>NUCLEOTIDE SEQUENCE [LARGE SCALE GENOMIC DNA]</scope>
</reference>
<proteinExistence type="predicted"/>
<evidence type="ECO:0000313" key="2">
    <source>
        <dbReference type="Proteomes" id="UP000694005"/>
    </source>
</evidence>
<protein>
    <submittedName>
        <fullName evidence="1">Uncharacterized protein</fullName>
    </submittedName>
</protein>
<evidence type="ECO:0000313" key="1">
    <source>
        <dbReference type="EMBL" id="CAG7864190.1"/>
    </source>
</evidence>
<dbReference type="Gramene" id="A09p46570.2_BraZ1">
    <property type="protein sequence ID" value="A09p46570.2_BraZ1.CDS"/>
    <property type="gene ID" value="A09g46570.2_BraZ1"/>
</dbReference>
<dbReference type="AlphaFoldDB" id="A0A8D9CSR7"/>
<name>A0A8D9CSR7_BRACM</name>